<dbReference type="AlphaFoldDB" id="A0A1Y1VEL6"/>
<gene>
    <name evidence="4" type="ORF">BCR36DRAFT_285523</name>
</gene>
<dbReference type="PROSITE" id="PS50088">
    <property type="entry name" value="ANK_REPEAT"/>
    <property type="match status" value="1"/>
</dbReference>
<dbReference type="InterPro" id="IPR002110">
    <property type="entry name" value="Ankyrin_rpt"/>
</dbReference>
<dbReference type="Gene3D" id="1.25.40.20">
    <property type="entry name" value="Ankyrin repeat-containing domain"/>
    <property type="match status" value="1"/>
</dbReference>
<dbReference type="Proteomes" id="UP000193719">
    <property type="component" value="Unassembled WGS sequence"/>
</dbReference>
<dbReference type="SMART" id="SM00248">
    <property type="entry name" value="ANK"/>
    <property type="match status" value="2"/>
</dbReference>
<evidence type="ECO:0000313" key="5">
    <source>
        <dbReference type="Proteomes" id="UP000193719"/>
    </source>
</evidence>
<protein>
    <submittedName>
        <fullName evidence="4">Ankyrin repeat protein</fullName>
    </submittedName>
</protein>
<dbReference type="Pfam" id="PF12796">
    <property type="entry name" value="Ank_2"/>
    <property type="match status" value="1"/>
</dbReference>
<keyword evidence="2 3" id="KW-0040">ANK repeat</keyword>
<evidence type="ECO:0000256" key="3">
    <source>
        <dbReference type="PROSITE-ProRule" id="PRU00023"/>
    </source>
</evidence>
<evidence type="ECO:0000313" key="4">
    <source>
        <dbReference type="EMBL" id="ORX52952.1"/>
    </source>
</evidence>
<dbReference type="EMBL" id="MCFH01000014">
    <property type="protein sequence ID" value="ORX52952.1"/>
    <property type="molecule type" value="Genomic_DNA"/>
</dbReference>
<dbReference type="STRING" id="1754191.A0A1Y1VEL6"/>
<evidence type="ECO:0000256" key="2">
    <source>
        <dbReference type="ARBA" id="ARBA00023043"/>
    </source>
</evidence>
<dbReference type="PANTHER" id="PTHR24198:SF165">
    <property type="entry name" value="ANKYRIN REPEAT-CONTAINING PROTEIN-RELATED"/>
    <property type="match status" value="1"/>
</dbReference>
<organism evidence="4 5">
    <name type="scientific">Piromyces finnis</name>
    <dbReference type="NCBI Taxonomy" id="1754191"/>
    <lineage>
        <taxon>Eukaryota</taxon>
        <taxon>Fungi</taxon>
        <taxon>Fungi incertae sedis</taxon>
        <taxon>Chytridiomycota</taxon>
        <taxon>Chytridiomycota incertae sedis</taxon>
        <taxon>Neocallimastigomycetes</taxon>
        <taxon>Neocallimastigales</taxon>
        <taxon>Neocallimastigaceae</taxon>
        <taxon>Piromyces</taxon>
    </lineage>
</organism>
<accession>A0A1Y1VEL6</accession>
<name>A0A1Y1VEL6_9FUNG</name>
<evidence type="ECO:0000256" key="1">
    <source>
        <dbReference type="ARBA" id="ARBA00022737"/>
    </source>
</evidence>
<keyword evidence="1" id="KW-0677">Repeat</keyword>
<feature type="repeat" description="ANK" evidence="3">
    <location>
        <begin position="5"/>
        <end position="39"/>
    </location>
</feature>
<dbReference type="PROSITE" id="PS50297">
    <property type="entry name" value="ANK_REP_REGION"/>
    <property type="match status" value="1"/>
</dbReference>
<dbReference type="PANTHER" id="PTHR24198">
    <property type="entry name" value="ANKYRIN REPEAT AND PROTEIN KINASE DOMAIN-CONTAINING PROTEIN"/>
    <property type="match status" value="1"/>
</dbReference>
<dbReference type="SUPFAM" id="SSF48403">
    <property type="entry name" value="Ankyrin repeat"/>
    <property type="match status" value="1"/>
</dbReference>
<reference evidence="4 5" key="1">
    <citation type="submission" date="2016-08" db="EMBL/GenBank/DDBJ databases">
        <title>Genomes of anaerobic fungi encode conserved fungal cellulosomes for biomass hydrolysis.</title>
        <authorList>
            <consortium name="DOE Joint Genome Institute"/>
            <person name="Haitjema C.H."/>
            <person name="Gilmore S.P."/>
            <person name="Henske J.K."/>
            <person name="Solomon K.V."/>
            <person name="De Groot R."/>
            <person name="Kuo A."/>
            <person name="Mondo S.J."/>
            <person name="Salamov A.A."/>
            <person name="Labutti K."/>
            <person name="Zhao Z."/>
            <person name="Chiniquy J."/>
            <person name="Barry K."/>
            <person name="Brewer H.M."/>
            <person name="Purvine S.O."/>
            <person name="Wright A.T."/>
            <person name="Boxma B."/>
            <person name="Van Alen T."/>
            <person name="Hackstein J.H."/>
            <person name="Baker S.E."/>
            <person name="Grigoriev I.V."/>
            <person name="O'Malley M.A."/>
        </authorList>
    </citation>
    <scope>NUCLEOTIDE SEQUENCE [LARGE SCALE GENOMIC DNA]</scope>
    <source>
        <strain evidence="5">finn</strain>
    </source>
</reference>
<dbReference type="OrthoDB" id="2121094at2759"/>
<keyword evidence="5" id="KW-1185">Reference proteome</keyword>
<dbReference type="InterPro" id="IPR036770">
    <property type="entry name" value="Ankyrin_rpt-contain_sf"/>
</dbReference>
<proteinExistence type="predicted"/>
<comment type="caution">
    <text evidence="4">The sequence shown here is derived from an EMBL/GenBank/DDBJ whole genome shotgun (WGS) entry which is preliminary data.</text>
</comment>
<reference evidence="4 5" key="2">
    <citation type="submission" date="2016-08" db="EMBL/GenBank/DDBJ databases">
        <title>Pervasive Adenine N6-methylation of Active Genes in Fungi.</title>
        <authorList>
            <consortium name="DOE Joint Genome Institute"/>
            <person name="Mondo S.J."/>
            <person name="Dannebaum R.O."/>
            <person name="Kuo R.C."/>
            <person name="Labutti K."/>
            <person name="Haridas S."/>
            <person name="Kuo A."/>
            <person name="Salamov A."/>
            <person name="Ahrendt S.R."/>
            <person name="Lipzen A."/>
            <person name="Sullivan W."/>
            <person name="Andreopoulos W.B."/>
            <person name="Clum A."/>
            <person name="Lindquist E."/>
            <person name="Daum C."/>
            <person name="Ramamoorthy G.K."/>
            <person name="Gryganskyi A."/>
            <person name="Culley D."/>
            <person name="Magnuson J.K."/>
            <person name="James T.Y."/>
            <person name="O'Malley M.A."/>
            <person name="Stajich J.E."/>
            <person name="Spatafora J.W."/>
            <person name="Visel A."/>
            <person name="Grigoriev I.V."/>
        </authorList>
    </citation>
    <scope>NUCLEOTIDE SEQUENCE [LARGE SCALE GENOMIC DNA]</scope>
    <source>
        <strain evidence="5">finn</strain>
    </source>
</reference>
<sequence>MQNINGDTPLHMACKDIRGDGEMMQYLVERGADVNIINNKSETPLFCLCNCTYKDEGMPLLVESGADINIANNKGETPLLISCKYGKEDLSKK</sequence>